<evidence type="ECO:0000256" key="1">
    <source>
        <dbReference type="SAM" id="Coils"/>
    </source>
</evidence>
<dbReference type="EMBL" id="OB661298">
    <property type="protein sequence ID" value="CAD7227895.1"/>
    <property type="molecule type" value="Genomic_DNA"/>
</dbReference>
<name>A0A7R8WAA5_9CRUS</name>
<feature type="compositionally biased region" description="Basic and acidic residues" evidence="2">
    <location>
        <begin position="189"/>
        <end position="201"/>
    </location>
</feature>
<evidence type="ECO:0000313" key="3">
    <source>
        <dbReference type="EMBL" id="CAD7227895.1"/>
    </source>
</evidence>
<proteinExistence type="predicted"/>
<organism evidence="3">
    <name type="scientific">Cyprideis torosa</name>
    <dbReference type="NCBI Taxonomy" id="163714"/>
    <lineage>
        <taxon>Eukaryota</taxon>
        <taxon>Metazoa</taxon>
        <taxon>Ecdysozoa</taxon>
        <taxon>Arthropoda</taxon>
        <taxon>Crustacea</taxon>
        <taxon>Oligostraca</taxon>
        <taxon>Ostracoda</taxon>
        <taxon>Podocopa</taxon>
        <taxon>Podocopida</taxon>
        <taxon>Cytherocopina</taxon>
        <taxon>Cytheroidea</taxon>
        <taxon>Cytherideidae</taxon>
        <taxon>Cyprideis</taxon>
    </lineage>
</organism>
<feature type="compositionally biased region" description="Low complexity" evidence="2">
    <location>
        <begin position="178"/>
        <end position="188"/>
    </location>
</feature>
<feature type="region of interest" description="Disordered" evidence="2">
    <location>
        <begin position="167"/>
        <end position="278"/>
    </location>
</feature>
<dbReference type="GO" id="GO:0000981">
    <property type="term" value="F:DNA-binding transcription factor activity, RNA polymerase II-specific"/>
    <property type="evidence" value="ECO:0007669"/>
    <property type="project" value="TreeGrafter"/>
</dbReference>
<accession>A0A7R8WAA5</accession>
<dbReference type="PANTHER" id="PTHR12577:SF6">
    <property type="entry name" value="DACHSHUND, ISOFORM B"/>
    <property type="match status" value="1"/>
</dbReference>
<dbReference type="GO" id="GO:0005634">
    <property type="term" value="C:nucleus"/>
    <property type="evidence" value="ECO:0007669"/>
    <property type="project" value="TreeGrafter"/>
</dbReference>
<dbReference type="GO" id="GO:0000978">
    <property type="term" value="F:RNA polymerase II cis-regulatory region sequence-specific DNA binding"/>
    <property type="evidence" value="ECO:0007669"/>
    <property type="project" value="TreeGrafter"/>
</dbReference>
<dbReference type="OrthoDB" id="6373274at2759"/>
<reference evidence="3" key="1">
    <citation type="submission" date="2020-11" db="EMBL/GenBank/DDBJ databases">
        <authorList>
            <person name="Tran Van P."/>
        </authorList>
    </citation>
    <scope>NUCLEOTIDE SEQUENCE</scope>
</reference>
<gene>
    <name evidence="3" type="ORF">CTOB1V02_LOCUS5789</name>
</gene>
<dbReference type="InterPro" id="IPR052417">
    <property type="entry name" value="Dachshund_domain"/>
</dbReference>
<keyword evidence="1" id="KW-0175">Coiled coil</keyword>
<dbReference type="GO" id="GO:0005667">
    <property type="term" value="C:transcription regulator complex"/>
    <property type="evidence" value="ECO:0007669"/>
    <property type="project" value="TreeGrafter"/>
</dbReference>
<feature type="coiled-coil region" evidence="1">
    <location>
        <begin position="74"/>
        <end position="150"/>
    </location>
</feature>
<protein>
    <submittedName>
        <fullName evidence="3">Uncharacterized protein</fullName>
    </submittedName>
</protein>
<feature type="compositionally biased region" description="Pro residues" evidence="2">
    <location>
        <begin position="264"/>
        <end position="276"/>
    </location>
</feature>
<dbReference type="AlphaFoldDB" id="A0A7R8WAA5"/>
<sequence>RTEWIDSLFGEPPERIFCGAFQGRPGDVSTENKFVGGPDVTDPTMFSSILGPVQLASSTETLLRNIEGLLRVAADSARQQERQIQLERAELKMELAREREQRESSERQLHEEQRIRVIVQKRLKREKRERQAVLGDLESEKDKRRRLEEALRVTAPDVLRSLQELLNRGSSLPRKDSSTSAPSASSPKSSEETVPDTKGEDGNNNTNNNNSGVIDSSSKVIPPVDVTSPVRSPISQHQQKRTSPGPDDISTPTAKATAVISKHSPPPRTELSPPTPGRDLPAIGEFFPVKETQYPTSNDDFRLREDMTGSSRSGIVGCYCSGRQFPVHEFSICISVTDDGWIEEEEEGNQDDILSVSV</sequence>
<dbReference type="PANTHER" id="PTHR12577">
    <property type="entry name" value="DACHSHUND"/>
    <property type="match status" value="1"/>
</dbReference>
<feature type="non-terminal residue" evidence="3">
    <location>
        <position position="1"/>
    </location>
</feature>
<evidence type="ECO:0000256" key="2">
    <source>
        <dbReference type="SAM" id="MobiDB-lite"/>
    </source>
</evidence>